<dbReference type="PROSITE" id="PS50943">
    <property type="entry name" value="HTH_CROC1"/>
    <property type="match status" value="1"/>
</dbReference>
<dbReference type="Proteomes" id="UP000011922">
    <property type="component" value="Unassembled WGS sequence"/>
</dbReference>
<evidence type="ECO:0000259" key="2">
    <source>
        <dbReference type="PROSITE" id="PS50943"/>
    </source>
</evidence>
<dbReference type="GO" id="GO:0003677">
    <property type="term" value="F:DNA binding"/>
    <property type="evidence" value="ECO:0007669"/>
    <property type="project" value="InterPro"/>
</dbReference>
<dbReference type="InterPro" id="IPR010982">
    <property type="entry name" value="Lambda_DNA-bd_dom_sf"/>
</dbReference>
<evidence type="ECO:0000313" key="3">
    <source>
        <dbReference type="EMBL" id="EMG38645.1"/>
    </source>
</evidence>
<dbReference type="Pfam" id="PF13464">
    <property type="entry name" value="RodZ_C"/>
    <property type="match status" value="1"/>
</dbReference>
<sequence>MELREIGTMLREERERRGLVLEDIAQQTRISLSSLQGIESGSSELLPHPVYAKGFIKVYAQFLGMDLSEALSDFATGATGGQYRPVYRQAVPEREDDHPEVRSLRTGNRLSVTAFALLVVAAGATYWYFSHTAGSAPATRPAESQELATQLVPTAPVDAPTESAVEPEAVVSVGSESTAAQLDEAAPAAAVEPSVAAIVQPEPVQPAPVETPKPATSSQPVQAPLASPAPQPRAAEDQPAASSILVVQARETCWLQATHADGTVREYMLQPGGRARLNFNGSLNLMLGNAGGVDLVLNGQPYALNAQPGQVRRLTLP</sequence>
<comment type="caution">
    <text evidence="3">The sequence shown here is derived from an EMBL/GenBank/DDBJ whole genome shotgun (WGS) entry which is preliminary data.</text>
</comment>
<organism evidence="3 4">
    <name type="scientific">Desulfocurvibacter africanus PCS</name>
    <dbReference type="NCBI Taxonomy" id="1262666"/>
    <lineage>
        <taxon>Bacteria</taxon>
        <taxon>Pseudomonadati</taxon>
        <taxon>Thermodesulfobacteriota</taxon>
        <taxon>Desulfovibrionia</taxon>
        <taxon>Desulfovibrionales</taxon>
        <taxon>Desulfovibrionaceae</taxon>
        <taxon>Desulfocurvibacter</taxon>
    </lineage>
</organism>
<dbReference type="CDD" id="cd00093">
    <property type="entry name" value="HTH_XRE"/>
    <property type="match status" value="1"/>
</dbReference>
<dbReference type="InterPro" id="IPR025194">
    <property type="entry name" value="RodZ-like_C"/>
</dbReference>
<dbReference type="InterPro" id="IPR050400">
    <property type="entry name" value="Bact_Cytoskel_RodZ"/>
</dbReference>
<gene>
    <name evidence="3" type="ORF">PCS_00275</name>
</gene>
<reference evidence="3 4" key="1">
    <citation type="journal article" date="2013" name="Genome Announc.">
        <title>Draft Genome Sequence for Desulfovibrio africanus Strain PCS.</title>
        <authorList>
            <person name="Brown S.D."/>
            <person name="Utturkar S.M."/>
            <person name="Arkin A.P."/>
            <person name="Deutschbauer A.M."/>
            <person name="Elias D.A."/>
            <person name="Hazen T.C."/>
            <person name="Chakraborty R."/>
        </authorList>
    </citation>
    <scope>NUCLEOTIDE SEQUENCE [LARGE SCALE GENOMIC DNA]</scope>
    <source>
        <strain evidence="3 4">PCS</strain>
    </source>
</reference>
<proteinExistence type="predicted"/>
<feature type="region of interest" description="Disordered" evidence="1">
    <location>
        <begin position="204"/>
        <end position="240"/>
    </location>
</feature>
<evidence type="ECO:0000256" key="1">
    <source>
        <dbReference type="SAM" id="MobiDB-lite"/>
    </source>
</evidence>
<dbReference type="InterPro" id="IPR001387">
    <property type="entry name" value="Cro/C1-type_HTH"/>
</dbReference>
<dbReference type="PANTHER" id="PTHR34475:SF1">
    <property type="entry name" value="CYTOSKELETON PROTEIN RODZ"/>
    <property type="match status" value="1"/>
</dbReference>
<dbReference type="Pfam" id="PF13413">
    <property type="entry name" value="HTH_25"/>
    <property type="match status" value="1"/>
</dbReference>
<evidence type="ECO:0000313" key="4">
    <source>
        <dbReference type="Proteomes" id="UP000011922"/>
    </source>
</evidence>
<feature type="domain" description="HTH cro/C1-type" evidence="2">
    <location>
        <begin position="10"/>
        <end position="70"/>
    </location>
</feature>
<dbReference type="PATRIC" id="fig|1262666.3.peg.274"/>
<dbReference type="SMART" id="SM00530">
    <property type="entry name" value="HTH_XRE"/>
    <property type="match status" value="1"/>
</dbReference>
<dbReference type="Gene3D" id="1.10.260.40">
    <property type="entry name" value="lambda repressor-like DNA-binding domains"/>
    <property type="match status" value="1"/>
</dbReference>
<protein>
    <recommendedName>
        <fullName evidence="2">HTH cro/C1-type domain-containing protein</fullName>
    </recommendedName>
</protein>
<dbReference type="RefSeq" id="WP_005983284.1">
    <property type="nucleotide sequence ID" value="NZ_AOSV01000003.1"/>
</dbReference>
<dbReference type="SUPFAM" id="SSF47413">
    <property type="entry name" value="lambda repressor-like DNA-binding domains"/>
    <property type="match status" value="1"/>
</dbReference>
<dbReference type="EMBL" id="AOSV01000003">
    <property type="protein sequence ID" value="EMG38645.1"/>
    <property type="molecule type" value="Genomic_DNA"/>
</dbReference>
<dbReference type="PANTHER" id="PTHR34475">
    <property type="match status" value="1"/>
</dbReference>
<dbReference type="OrthoDB" id="9797543at2"/>
<name>M5PXD8_DESAF</name>
<dbReference type="AlphaFoldDB" id="M5PXD8"/>
<accession>M5PXD8</accession>